<dbReference type="EMBL" id="FMZM01000013">
    <property type="protein sequence ID" value="SDE00221.1"/>
    <property type="molecule type" value="Genomic_DNA"/>
</dbReference>
<evidence type="ECO:0000313" key="2">
    <source>
        <dbReference type="Proteomes" id="UP000199034"/>
    </source>
</evidence>
<protein>
    <submittedName>
        <fullName evidence="1">Alkaline phosphatase D</fullName>
    </submittedName>
</protein>
<accession>A0A1G6ZCH2</accession>
<dbReference type="Gene3D" id="3.60.21.70">
    <property type="entry name" value="PhoD-like phosphatase"/>
    <property type="match status" value="1"/>
</dbReference>
<dbReference type="AlphaFoldDB" id="A0A1G6ZCH2"/>
<organism evidence="1 2">
    <name type="scientific">Nocardioides lianchengensis</name>
    <dbReference type="NCBI Taxonomy" id="1045774"/>
    <lineage>
        <taxon>Bacteria</taxon>
        <taxon>Bacillati</taxon>
        <taxon>Actinomycetota</taxon>
        <taxon>Actinomycetes</taxon>
        <taxon>Propionibacteriales</taxon>
        <taxon>Nocardioidaceae</taxon>
        <taxon>Nocardioides</taxon>
    </lineage>
</organism>
<sequence length="94" mass="10510">MTSNNLKDALGTPRRSPVNLAAEQAILAANRHLKYLNFDDHGFSVLDVTPERAQMDWYVIGSRSTRRTPVTWARSFQTRAGTGRVVAVDRPVGR</sequence>
<reference evidence="2" key="1">
    <citation type="submission" date="2016-10" db="EMBL/GenBank/DDBJ databases">
        <authorList>
            <person name="Varghese N."/>
            <person name="Submissions S."/>
        </authorList>
    </citation>
    <scope>NUCLEOTIDE SEQUENCE [LARGE SCALE GENOMIC DNA]</scope>
    <source>
        <strain evidence="2">CGMCC 4.6858</strain>
    </source>
</reference>
<name>A0A1G6ZCH2_9ACTN</name>
<dbReference type="InterPro" id="IPR038607">
    <property type="entry name" value="PhoD-like_sf"/>
</dbReference>
<keyword evidence="2" id="KW-1185">Reference proteome</keyword>
<dbReference type="STRING" id="1045774.SAMN05421872_11388"/>
<dbReference type="Proteomes" id="UP000199034">
    <property type="component" value="Unassembled WGS sequence"/>
</dbReference>
<evidence type="ECO:0000313" key="1">
    <source>
        <dbReference type="EMBL" id="SDE00221.1"/>
    </source>
</evidence>
<gene>
    <name evidence="1" type="ORF">SAMN05421872_11388</name>
</gene>
<proteinExistence type="predicted"/>